<dbReference type="EMBL" id="AP028457">
    <property type="protein sequence ID" value="BEK83032.1"/>
    <property type="molecule type" value="Genomic_DNA"/>
</dbReference>
<dbReference type="RefSeq" id="WP_347309288.1">
    <property type="nucleotide sequence ID" value="NZ_AP028457.1"/>
</dbReference>
<reference evidence="2 3" key="1">
    <citation type="submission" date="2023-06" db="EMBL/GenBank/DDBJ databases">
        <title>Complete Genome Sequences of Bifidobacterium faecale strain JCM19861T was isolated from human faeces by Jung-Hye Choi et al. (2014).</title>
        <authorList>
            <person name="Okuhama S."/>
            <person name="Takahashi H."/>
            <person name="Imaizumi K."/>
            <person name="Nakayama S."/>
            <person name="Ogata Y."/>
            <person name="Suda W."/>
        </authorList>
    </citation>
    <scope>NUCLEOTIDE SEQUENCE [LARGE SCALE GENOMIC DNA]</scope>
    <source>
        <strain evidence="2 3">JCM 19861</strain>
    </source>
</reference>
<dbReference type="SUPFAM" id="SSF47413">
    <property type="entry name" value="lambda repressor-like DNA-binding domains"/>
    <property type="match status" value="1"/>
</dbReference>
<evidence type="ECO:0000313" key="3">
    <source>
        <dbReference type="Proteomes" id="UP001357973"/>
    </source>
</evidence>
<dbReference type="PROSITE" id="PS50943">
    <property type="entry name" value="HTH_CROC1"/>
    <property type="match status" value="1"/>
</dbReference>
<dbReference type="InterPro" id="IPR010982">
    <property type="entry name" value="Lambda_DNA-bd_dom_sf"/>
</dbReference>
<dbReference type="InterPro" id="IPR001387">
    <property type="entry name" value="Cro/C1-type_HTH"/>
</dbReference>
<organism evidence="2 3">
    <name type="scientific">Bifidobacterium adolescentis</name>
    <dbReference type="NCBI Taxonomy" id="1680"/>
    <lineage>
        <taxon>Bacteria</taxon>
        <taxon>Bacillati</taxon>
        <taxon>Actinomycetota</taxon>
        <taxon>Actinomycetes</taxon>
        <taxon>Bifidobacteriales</taxon>
        <taxon>Bifidobacteriaceae</taxon>
        <taxon>Bifidobacterium</taxon>
    </lineage>
</organism>
<accession>A0ABM8IPL2</accession>
<gene>
    <name evidence="2" type="ORF">B19861_09740</name>
</gene>
<dbReference type="Gene3D" id="1.10.260.40">
    <property type="entry name" value="lambda repressor-like DNA-binding domains"/>
    <property type="match status" value="1"/>
</dbReference>
<keyword evidence="3" id="KW-1185">Reference proteome</keyword>
<dbReference type="SMART" id="SM00530">
    <property type="entry name" value="HTH_XRE"/>
    <property type="match status" value="1"/>
</dbReference>
<evidence type="ECO:0000313" key="2">
    <source>
        <dbReference type="EMBL" id="BEK83032.1"/>
    </source>
</evidence>
<dbReference type="CDD" id="cd00093">
    <property type="entry name" value="HTH_XRE"/>
    <property type="match status" value="1"/>
</dbReference>
<dbReference type="Proteomes" id="UP001357973">
    <property type="component" value="Chromosome"/>
</dbReference>
<sequence>MGLKELRMKRGLTQRELAEKVGMSGGNIAAIECGRRSEANLTLATAIKLCDALRVANPRKLLDSDSETSADSK</sequence>
<proteinExistence type="predicted"/>
<name>A0ABM8IPL2_BIFAD</name>
<feature type="domain" description="HTH cro/C1-type" evidence="1">
    <location>
        <begin position="3"/>
        <end position="61"/>
    </location>
</feature>
<protein>
    <recommendedName>
        <fullName evidence="1">HTH cro/C1-type domain-containing protein</fullName>
    </recommendedName>
</protein>
<dbReference type="Pfam" id="PF01381">
    <property type="entry name" value="HTH_3"/>
    <property type="match status" value="1"/>
</dbReference>
<evidence type="ECO:0000259" key="1">
    <source>
        <dbReference type="PROSITE" id="PS50943"/>
    </source>
</evidence>